<dbReference type="SMART" id="SM00112">
    <property type="entry name" value="CA"/>
    <property type="match status" value="2"/>
</dbReference>
<comment type="caution">
    <text evidence="14">The sequence shown here is derived from an EMBL/GenBank/DDBJ whole genome shotgun (WGS) entry which is preliminary data.</text>
</comment>
<keyword evidence="4 12" id="KW-0732">Signal</keyword>
<evidence type="ECO:0000256" key="8">
    <source>
        <dbReference type="ARBA" id="ARBA00022989"/>
    </source>
</evidence>
<evidence type="ECO:0000256" key="10">
    <source>
        <dbReference type="ARBA" id="ARBA00023180"/>
    </source>
</evidence>
<dbReference type="Pfam" id="PF00028">
    <property type="entry name" value="Cadherin"/>
    <property type="match status" value="1"/>
</dbReference>
<dbReference type="Gene3D" id="2.60.40.60">
    <property type="entry name" value="Cadherins"/>
    <property type="match status" value="3"/>
</dbReference>
<evidence type="ECO:0000256" key="3">
    <source>
        <dbReference type="ARBA" id="ARBA00022692"/>
    </source>
</evidence>
<keyword evidence="9" id="KW-0472">Membrane</keyword>
<gene>
    <name evidence="14" type="ORF">PoB_002140100</name>
</gene>
<dbReference type="InterPro" id="IPR013164">
    <property type="entry name" value="Cadherin_N"/>
</dbReference>
<keyword evidence="7" id="KW-0130">Cell adhesion</keyword>
<dbReference type="PANTHER" id="PTHR24028:SF146">
    <property type="entry name" value="CADHERIN 96CB, ISOFORM D-RELATED"/>
    <property type="match status" value="1"/>
</dbReference>
<dbReference type="SUPFAM" id="SSF49313">
    <property type="entry name" value="Cadherin-like"/>
    <property type="match status" value="3"/>
</dbReference>
<evidence type="ECO:0000259" key="13">
    <source>
        <dbReference type="PROSITE" id="PS50268"/>
    </source>
</evidence>
<dbReference type="PROSITE" id="PS50268">
    <property type="entry name" value="CADHERIN_2"/>
    <property type="match status" value="2"/>
</dbReference>
<protein>
    <submittedName>
        <fullName evidence="14">Protocadherin gamma-a10</fullName>
    </submittedName>
</protein>
<dbReference type="EMBL" id="BLXT01002480">
    <property type="protein sequence ID" value="GFN94895.1"/>
    <property type="molecule type" value="Genomic_DNA"/>
</dbReference>
<dbReference type="InterPro" id="IPR020894">
    <property type="entry name" value="Cadherin_CS"/>
</dbReference>
<feature type="domain" description="Cadherin" evidence="13">
    <location>
        <begin position="35"/>
        <end position="151"/>
    </location>
</feature>
<organism evidence="14 15">
    <name type="scientific">Plakobranchus ocellatus</name>
    <dbReference type="NCBI Taxonomy" id="259542"/>
    <lineage>
        <taxon>Eukaryota</taxon>
        <taxon>Metazoa</taxon>
        <taxon>Spiralia</taxon>
        <taxon>Lophotrochozoa</taxon>
        <taxon>Mollusca</taxon>
        <taxon>Gastropoda</taxon>
        <taxon>Heterobranchia</taxon>
        <taxon>Euthyneura</taxon>
        <taxon>Panpulmonata</taxon>
        <taxon>Sacoglossa</taxon>
        <taxon>Placobranchoidea</taxon>
        <taxon>Plakobranchidae</taxon>
        <taxon>Plakobranchus</taxon>
    </lineage>
</organism>
<dbReference type="InterPro" id="IPR002126">
    <property type="entry name" value="Cadherin-like_dom"/>
</dbReference>
<evidence type="ECO:0000256" key="2">
    <source>
        <dbReference type="ARBA" id="ARBA00022475"/>
    </source>
</evidence>
<reference evidence="14 15" key="1">
    <citation type="journal article" date="2021" name="Elife">
        <title>Chloroplast acquisition without the gene transfer in kleptoplastic sea slugs, Plakobranchus ocellatus.</title>
        <authorList>
            <person name="Maeda T."/>
            <person name="Takahashi S."/>
            <person name="Yoshida T."/>
            <person name="Shimamura S."/>
            <person name="Takaki Y."/>
            <person name="Nagai Y."/>
            <person name="Toyoda A."/>
            <person name="Suzuki Y."/>
            <person name="Arimoto A."/>
            <person name="Ishii H."/>
            <person name="Satoh N."/>
            <person name="Nishiyama T."/>
            <person name="Hasebe M."/>
            <person name="Maruyama T."/>
            <person name="Minagawa J."/>
            <person name="Obokata J."/>
            <person name="Shigenobu S."/>
        </authorList>
    </citation>
    <scope>NUCLEOTIDE SEQUENCE [LARGE SCALE GENOMIC DNA]</scope>
</reference>
<keyword evidence="10" id="KW-0325">Glycoprotein</keyword>
<keyword evidence="8" id="KW-1133">Transmembrane helix</keyword>
<dbReference type="Proteomes" id="UP000735302">
    <property type="component" value="Unassembled WGS sequence"/>
</dbReference>
<keyword evidence="15" id="KW-1185">Reference proteome</keyword>
<evidence type="ECO:0000256" key="12">
    <source>
        <dbReference type="SAM" id="SignalP"/>
    </source>
</evidence>
<evidence type="ECO:0000313" key="15">
    <source>
        <dbReference type="Proteomes" id="UP000735302"/>
    </source>
</evidence>
<dbReference type="PANTHER" id="PTHR24028">
    <property type="entry name" value="CADHERIN-87A"/>
    <property type="match status" value="1"/>
</dbReference>
<dbReference type="GO" id="GO:0005886">
    <property type="term" value="C:plasma membrane"/>
    <property type="evidence" value="ECO:0007669"/>
    <property type="project" value="UniProtKB-SubCell"/>
</dbReference>
<evidence type="ECO:0000256" key="6">
    <source>
        <dbReference type="ARBA" id="ARBA00022837"/>
    </source>
</evidence>
<dbReference type="FunFam" id="2.60.40.60:FF:000007">
    <property type="entry name" value="Protocadherin alpha 2"/>
    <property type="match status" value="1"/>
</dbReference>
<dbReference type="InterPro" id="IPR050174">
    <property type="entry name" value="Protocadherin/Cadherin-CA"/>
</dbReference>
<feature type="signal peptide" evidence="12">
    <location>
        <begin position="1"/>
        <end position="36"/>
    </location>
</feature>
<comment type="subcellular location">
    <subcellularLocation>
        <location evidence="1">Cell membrane</location>
        <topology evidence="1">Single-pass type I membrane protein</topology>
    </subcellularLocation>
</comment>
<keyword evidence="3" id="KW-0812">Transmembrane</keyword>
<evidence type="ECO:0000313" key="14">
    <source>
        <dbReference type="EMBL" id="GFN94895.1"/>
    </source>
</evidence>
<evidence type="ECO:0000256" key="1">
    <source>
        <dbReference type="ARBA" id="ARBA00004251"/>
    </source>
</evidence>
<dbReference type="GO" id="GO:0005509">
    <property type="term" value="F:calcium ion binding"/>
    <property type="evidence" value="ECO:0007669"/>
    <property type="project" value="UniProtKB-UniRule"/>
</dbReference>
<evidence type="ECO:0000256" key="5">
    <source>
        <dbReference type="ARBA" id="ARBA00022737"/>
    </source>
</evidence>
<evidence type="ECO:0000256" key="9">
    <source>
        <dbReference type="ARBA" id="ARBA00023136"/>
    </source>
</evidence>
<evidence type="ECO:0000256" key="11">
    <source>
        <dbReference type="PROSITE-ProRule" id="PRU00043"/>
    </source>
</evidence>
<keyword evidence="5" id="KW-0677">Repeat</keyword>
<sequence>MYHWSQSFPRQRSCLRLGISLALPLLLVLNLPGVLALDMSYTIDEEIVNGTVIGDIGRDSNVSRLLSQDDFRSLRYDILSYPDDDAALFAIDRVTGKFRTRARIDRELLCRYVVRCKLSLHVSARTASGQQFYTFPITILVEDINDNSPTFSSDSVSVTLDEDVAVLSSIPIPDAVDEDIKENALQRYTLAVPSDKFGLKVTRNLDDSLVPQLYVKSALNREDQPFYQLTVVALDGGTPQLSGELQVNITLRDVNDNPPRFLQSRYEVNVTETTPVNSRILKLEAEDADLGINGRLR</sequence>
<name>A0AAV3Z6D9_9GAST</name>
<feature type="domain" description="Cadherin" evidence="13">
    <location>
        <begin position="152"/>
        <end position="261"/>
    </location>
</feature>
<dbReference type="PROSITE" id="PS00232">
    <property type="entry name" value="CADHERIN_1"/>
    <property type="match status" value="1"/>
</dbReference>
<dbReference type="CDD" id="cd11304">
    <property type="entry name" value="Cadherin_repeat"/>
    <property type="match status" value="3"/>
</dbReference>
<feature type="chain" id="PRO_5043483931" evidence="12">
    <location>
        <begin position="37"/>
        <end position="297"/>
    </location>
</feature>
<dbReference type="InterPro" id="IPR015919">
    <property type="entry name" value="Cadherin-like_sf"/>
</dbReference>
<dbReference type="GO" id="GO:0007156">
    <property type="term" value="P:homophilic cell adhesion via plasma membrane adhesion molecules"/>
    <property type="evidence" value="ECO:0007669"/>
    <property type="project" value="InterPro"/>
</dbReference>
<evidence type="ECO:0000256" key="7">
    <source>
        <dbReference type="ARBA" id="ARBA00022889"/>
    </source>
</evidence>
<evidence type="ECO:0000256" key="4">
    <source>
        <dbReference type="ARBA" id="ARBA00022729"/>
    </source>
</evidence>
<keyword evidence="6 11" id="KW-0106">Calcium</keyword>
<dbReference type="Pfam" id="PF08266">
    <property type="entry name" value="Cadherin_2"/>
    <property type="match status" value="1"/>
</dbReference>
<keyword evidence="2" id="KW-1003">Cell membrane</keyword>
<dbReference type="AlphaFoldDB" id="A0AAV3Z6D9"/>
<proteinExistence type="predicted"/>
<accession>A0AAV3Z6D9</accession>
<dbReference type="PRINTS" id="PR00205">
    <property type="entry name" value="CADHERIN"/>
</dbReference>